<dbReference type="CDD" id="cd00190">
    <property type="entry name" value="Tryp_SPc"/>
    <property type="match status" value="1"/>
</dbReference>
<dbReference type="InterPro" id="IPR051487">
    <property type="entry name" value="Ser/Thr_Proteases_Immune/Dev"/>
</dbReference>
<dbReference type="EMBL" id="CAXITT010000031">
    <property type="protein sequence ID" value="CAL1528347.1"/>
    <property type="molecule type" value="Genomic_DNA"/>
</dbReference>
<dbReference type="PANTHER" id="PTHR24256">
    <property type="entry name" value="TRYPTASE-RELATED"/>
    <property type="match status" value="1"/>
</dbReference>
<evidence type="ECO:0000256" key="1">
    <source>
        <dbReference type="ARBA" id="ARBA00023157"/>
    </source>
</evidence>
<sequence>MIVLGQHAPLKAWPWQAYVESDTHRCGGVLIAHHWVLTAAHCAKSVKFVDFGVNDLNHRTSDSRRVAVRAEFVPHVWSTDYLDDIGLIQLASPVPFNDFISPACLPRDREDFYISDFCYATGFGASFPATSRLQQIKVRVVPQKSCRYAWKLTGNPFINEGHVCVDALDVHQKASMCHGDSGGPLSCLVRGKYFVIGVASFIYQGCNGTVIPNIFTRVSHYVDWIKHIVRAN</sequence>
<protein>
    <recommendedName>
        <fullName evidence="4">Peptidase S1 domain-containing protein</fullName>
    </recommendedName>
</protein>
<dbReference type="InterPro" id="IPR018114">
    <property type="entry name" value="TRYPSIN_HIS"/>
</dbReference>
<dbReference type="GO" id="GO:0006508">
    <property type="term" value="P:proteolysis"/>
    <property type="evidence" value="ECO:0007669"/>
    <property type="project" value="UniProtKB-KW"/>
</dbReference>
<dbReference type="InterPro" id="IPR033116">
    <property type="entry name" value="TRYPSIN_SER"/>
</dbReference>
<dbReference type="AlphaFoldDB" id="A0AAV2H4R1"/>
<keyword evidence="6" id="KW-1185">Reference proteome</keyword>
<feature type="domain" description="Peptidase S1" evidence="4">
    <location>
        <begin position="2"/>
        <end position="230"/>
    </location>
</feature>
<dbReference type="InterPro" id="IPR043504">
    <property type="entry name" value="Peptidase_S1_PA_chymotrypsin"/>
</dbReference>
<dbReference type="Gene3D" id="2.40.10.10">
    <property type="entry name" value="Trypsin-like serine proteases"/>
    <property type="match status" value="1"/>
</dbReference>
<comment type="caution">
    <text evidence="5">The sequence shown here is derived from an EMBL/GenBank/DDBJ whole genome shotgun (WGS) entry which is preliminary data.</text>
</comment>
<dbReference type="FunFam" id="2.40.10.10:FF:000068">
    <property type="entry name" value="transmembrane protease serine 2"/>
    <property type="match status" value="1"/>
</dbReference>
<keyword evidence="3" id="KW-0645">Protease</keyword>
<name>A0AAV2H4R1_LYMST</name>
<dbReference type="SUPFAM" id="SSF50494">
    <property type="entry name" value="Trypsin-like serine proteases"/>
    <property type="match status" value="1"/>
</dbReference>
<evidence type="ECO:0000259" key="4">
    <source>
        <dbReference type="PROSITE" id="PS50240"/>
    </source>
</evidence>
<dbReference type="GO" id="GO:0004252">
    <property type="term" value="F:serine-type endopeptidase activity"/>
    <property type="evidence" value="ECO:0007669"/>
    <property type="project" value="InterPro"/>
</dbReference>
<comment type="similarity">
    <text evidence="2">Belongs to the peptidase S1 family. CLIP subfamily.</text>
</comment>
<dbReference type="InterPro" id="IPR001254">
    <property type="entry name" value="Trypsin_dom"/>
</dbReference>
<evidence type="ECO:0000256" key="3">
    <source>
        <dbReference type="RuleBase" id="RU363034"/>
    </source>
</evidence>
<accession>A0AAV2H4R1</accession>
<dbReference type="InterPro" id="IPR001314">
    <property type="entry name" value="Peptidase_S1A"/>
</dbReference>
<dbReference type="Proteomes" id="UP001497497">
    <property type="component" value="Unassembled WGS sequence"/>
</dbReference>
<dbReference type="InterPro" id="IPR009003">
    <property type="entry name" value="Peptidase_S1_PA"/>
</dbReference>
<evidence type="ECO:0000256" key="2">
    <source>
        <dbReference type="ARBA" id="ARBA00024195"/>
    </source>
</evidence>
<evidence type="ECO:0000313" key="6">
    <source>
        <dbReference type="Proteomes" id="UP001497497"/>
    </source>
</evidence>
<organism evidence="5 6">
    <name type="scientific">Lymnaea stagnalis</name>
    <name type="common">Great pond snail</name>
    <name type="synonym">Helix stagnalis</name>
    <dbReference type="NCBI Taxonomy" id="6523"/>
    <lineage>
        <taxon>Eukaryota</taxon>
        <taxon>Metazoa</taxon>
        <taxon>Spiralia</taxon>
        <taxon>Lophotrochozoa</taxon>
        <taxon>Mollusca</taxon>
        <taxon>Gastropoda</taxon>
        <taxon>Heterobranchia</taxon>
        <taxon>Euthyneura</taxon>
        <taxon>Panpulmonata</taxon>
        <taxon>Hygrophila</taxon>
        <taxon>Lymnaeoidea</taxon>
        <taxon>Lymnaeidae</taxon>
        <taxon>Lymnaea</taxon>
    </lineage>
</organism>
<dbReference type="SMART" id="SM00020">
    <property type="entry name" value="Tryp_SPc"/>
    <property type="match status" value="1"/>
</dbReference>
<dbReference type="Pfam" id="PF00089">
    <property type="entry name" value="Trypsin"/>
    <property type="match status" value="1"/>
</dbReference>
<dbReference type="PROSITE" id="PS00134">
    <property type="entry name" value="TRYPSIN_HIS"/>
    <property type="match status" value="1"/>
</dbReference>
<dbReference type="PRINTS" id="PR00722">
    <property type="entry name" value="CHYMOTRYPSIN"/>
</dbReference>
<dbReference type="PROSITE" id="PS50240">
    <property type="entry name" value="TRYPSIN_DOM"/>
    <property type="match status" value="1"/>
</dbReference>
<dbReference type="PROSITE" id="PS00135">
    <property type="entry name" value="TRYPSIN_SER"/>
    <property type="match status" value="1"/>
</dbReference>
<keyword evidence="3" id="KW-0720">Serine protease</keyword>
<evidence type="ECO:0000313" key="5">
    <source>
        <dbReference type="EMBL" id="CAL1528347.1"/>
    </source>
</evidence>
<keyword evidence="1" id="KW-1015">Disulfide bond</keyword>
<reference evidence="5 6" key="1">
    <citation type="submission" date="2024-04" db="EMBL/GenBank/DDBJ databases">
        <authorList>
            <consortium name="Genoscope - CEA"/>
            <person name="William W."/>
        </authorList>
    </citation>
    <scope>NUCLEOTIDE SEQUENCE [LARGE SCALE GENOMIC DNA]</scope>
</reference>
<gene>
    <name evidence="5" type="ORF">GSLYS_00002517001</name>
</gene>
<keyword evidence="3" id="KW-0378">Hydrolase</keyword>
<proteinExistence type="inferred from homology"/>